<comment type="caution">
    <text evidence="2">The sequence shown here is derived from an EMBL/GenBank/DDBJ whole genome shotgun (WGS) entry which is preliminary data.</text>
</comment>
<dbReference type="GO" id="GO:0016787">
    <property type="term" value="F:hydrolase activity"/>
    <property type="evidence" value="ECO:0007669"/>
    <property type="project" value="UniProtKB-KW"/>
</dbReference>
<feature type="domain" description="AB hydrolase-1" evidence="1">
    <location>
        <begin position="47"/>
        <end position="289"/>
    </location>
</feature>
<proteinExistence type="predicted"/>
<protein>
    <submittedName>
        <fullName evidence="2">Alpha/beta hydrolase</fullName>
    </submittedName>
</protein>
<accession>A0A917IL46</accession>
<dbReference type="SUPFAM" id="SSF53474">
    <property type="entry name" value="alpha/beta-Hydrolases"/>
    <property type="match status" value="1"/>
</dbReference>
<keyword evidence="3" id="KW-1185">Reference proteome</keyword>
<dbReference type="InterPro" id="IPR000073">
    <property type="entry name" value="AB_hydrolase_1"/>
</dbReference>
<dbReference type="AlphaFoldDB" id="A0A917IL46"/>
<sequence length="309" mass="33730">MDGALASQQPIFESVPREYSGGTMREIMIQGARTRFWEYGNPQGSPLVLIHGFRGDHHGLELIAAGLGSFRVIIPDLPGFGRSEPIPGAEHTVSTYASWLIDFVGAVAPREPVHLVGHSFGSIICSYALNARPGFVAALSLINPICQPALEGDQRLVSALATLYYDAGARLPAPLGFRLLRSGLVTRLSSEFMMKNSDPELRKFINGQHDAYFGAFSSRETVLQAYRASITHTAAEFSSGIREPVQMIVAEKDDLGSLELQHQMFAGLKKGRFDLIPAVGHLIHYETPLRAATLLTDFHSETVSKVETP</sequence>
<name>A0A917IL46_9MICC</name>
<keyword evidence="2" id="KW-0378">Hydrolase</keyword>
<gene>
    <name evidence="2" type="ORF">GCM10007359_03090</name>
</gene>
<dbReference type="InterPro" id="IPR050266">
    <property type="entry name" value="AB_hydrolase_sf"/>
</dbReference>
<dbReference type="Pfam" id="PF12697">
    <property type="entry name" value="Abhydrolase_6"/>
    <property type="match status" value="1"/>
</dbReference>
<dbReference type="RefSeq" id="WP_188358582.1">
    <property type="nucleotide sequence ID" value="NZ_BMDC01000001.1"/>
</dbReference>
<dbReference type="PANTHER" id="PTHR43798:SF33">
    <property type="entry name" value="HYDROLASE, PUTATIVE (AFU_ORTHOLOGUE AFUA_2G14860)-RELATED"/>
    <property type="match status" value="1"/>
</dbReference>
<reference evidence="2 3" key="1">
    <citation type="journal article" date="2014" name="Int. J. Syst. Evol. Microbiol.">
        <title>Complete genome sequence of Corynebacterium casei LMG S-19264T (=DSM 44701T), isolated from a smear-ripened cheese.</title>
        <authorList>
            <consortium name="US DOE Joint Genome Institute (JGI-PGF)"/>
            <person name="Walter F."/>
            <person name="Albersmeier A."/>
            <person name="Kalinowski J."/>
            <person name="Ruckert C."/>
        </authorList>
    </citation>
    <scope>NUCLEOTIDE SEQUENCE [LARGE SCALE GENOMIC DNA]</scope>
    <source>
        <strain evidence="2 3">CCM 8669</strain>
    </source>
</reference>
<organism evidence="2 3">
    <name type="scientific">Rothia aerolata</name>
    <dbReference type="NCBI Taxonomy" id="1812262"/>
    <lineage>
        <taxon>Bacteria</taxon>
        <taxon>Bacillati</taxon>
        <taxon>Actinomycetota</taxon>
        <taxon>Actinomycetes</taxon>
        <taxon>Micrococcales</taxon>
        <taxon>Micrococcaceae</taxon>
        <taxon>Rothia</taxon>
    </lineage>
</organism>
<dbReference type="Gene3D" id="3.40.50.1820">
    <property type="entry name" value="alpha/beta hydrolase"/>
    <property type="match status" value="1"/>
</dbReference>
<dbReference type="PANTHER" id="PTHR43798">
    <property type="entry name" value="MONOACYLGLYCEROL LIPASE"/>
    <property type="match status" value="1"/>
</dbReference>
<dbReference type="InterPro" id="IPR000639">
    <property type="entry name" value="Epox_hydrolase-like"/>
</dbReference>
<evidence type="ECO:0000259" key="1">
    <source>
        <dbReference type="Pfam" id="PF12697"/>
    </source>
</evidence>
<dbReference type="Proteomes" id="UP000600171">
    <property type="component" value="Unassembled WGS sequence"/>
</dbReference>
<evidence type="ECO:0000313" key="2">
    <source>
        <dbReference type="EMBL" id="GGH57685.1"/>
    </source>
</evidence>
<evidence type="ECO:0000313" key="3">
    <source>
        <dbReference type="Proteomes" id="UP000600171"/>
    </source>
</evidence>
<dbReference type="InterPro" id="IPR029058">
    <property type="entry name" value="AB_hydrolase_fold"/>
</dbReference>
<dbReference type="GO" id="GO:0016020">
    <property type="term" value="C:membrane"/>
    <property type="evidence" value="ECO:0007669"/>
    <property type="project" value="TreeGrafter"/>
</dbReference>
<dbReference type="PRINTS" id="PR00412">
    <property type="entry name" value="EPOXHYDRLASE"/>
</dbReference>
<dbReference type="PRINTS" id="PR00111">
    <property type="entry name" value="ABHYDROLASE"/>
</dbReference>
<dbReference type="EMBL" id="BMDC01000001">
    <property type="protein sequence ID" value="GGH57685.1"/>
    <property type="molecule type" value="Genomic_DNA"/>
</dbReference>